<dbReference type="Gene3D" id="3.30.470.20">
    <property type="entry name" value="ATP-grasp fold, B domain"/>
    <property type="match status" value="1"/>
</dbReference>
<reference evidence="8" key="1">
    <citation type="submission" date="2021-07" db="EMBL/GenBank/DDBJ databases">
        <title>Candidatus Kaistella beijingensis sp. nov. isolated from a municipal wastewater treatment plant is involved in sludge foaming.</title>
        <authorList>
            <person name="Song Y."/>
            <person name="Liu S.-J."/>
        </authorList>
    </citation>
    <scope>NUCLEOTIDE SEQUENCE</scope>
    <source>
        <strain evidence="8">DSM 43998</strain>
    </source>
</reference>
<dbReference type="SUPFAM" id="SSF56059">
    <property type="entry name" value="Glutathione synthetase ATP-binding domain-like"/>
    <property type="match status" value="1"/>
</dbReference>
<keyword evidence="3 4" id="KW-0067">ATP-binding</keyword>
<evidence type="ECO:0000256" key="2">
    <source>
        <dbReference type="ARBA" id="ARBA00022755"/>
    </source>
</evidence>
<dbReference type="PANTHER" id="PTHR11609">
    <property type="entry name" value="PURINE BIOSYNTHESIS PROTEIN 6/7, PUR6/7"/>
    <property type="match status" value="1"/>
</dbReference>
<dbReference type="NCBIfam" id="NF004680">
    <property type="entry name" value="PRK06019.1-6"/>
    <property type="match status" value="1"/>
</dbReference>
<feature type="binding site" evidence="4">
    <location>
        <begin position="200"/>
        <end position="203"/>
    </location>
    <ligand>
        <name>ATP</name>
        <dbReference type="ChEBI" id="CHEBI:30616"/>
    </ligand>
</feature>
<comment type="catalytic activity">
    <reaction evidence="4 5">
        <text>5-amino-1-(5-phospho-beta-D-ribosyl)imidazole + hydrogencarbonate + ATP = 5-carboxyamino-1-(5-phospho-D-ribosyl)imidazole + ADP + phosphate + 2 H(+)</text>
        <dbReference type="Rhea" id="RHEA:19317"/>
        <dbReference type="ChEBI" id="CHEBI:15378"/>
        <dbReference type="ChEBI" id="CHEBI:17544"/>
        <dbReference type="ChEBI" id="CHEBI:30616"/>
        <dbReference type="ChEBI" id="CHEBI:43474"/>
        <dbReference type="ChEBI" id="CHEBI:58730"/>
        <dbReference type="ChEBI" id="CHEBI:137981"/>
        <dbReference type="ChEBI" id="CHEBI:456216"/>
        <dbReference type="EC" id="6.3.4.18"/>
    </reaction>
</comment>
<dbReference type="EC" id="6.3.4.18" evidence="4 5"/>
<dbReference type="GO" id="GO:0034028">
    <property type="term" value="F:5-(carboxyamino)imidazole ribonucleotide synthase activity"/>
    <property type="evidence" value="ECO:0007669"/>
    <property type="project" value="UniProtKB-EC"/>
</dbReference>
<dbReference type="InterPro" id="IPR005875">
    <property type="entry name" value="PurK"/>
</dbReference>
<dbReference type="Pfam" id="PF17769">
    <property type="entry name" value="PurK_C"/>
    <property type="match status" value="1"/>
</dbReference>
<evidence type="ECO:0000259" key="7">
    <source>
        <dbReference type="PROSITE" id="PS50975"/>
    </source>
</evidence>
<dbReference type="Pfam" id="PF02222">
    <property type="entry name" value="ATP-grasp"/>
    <property type="match status" value="1"/>
</dbReference>
<evidence type="ECO:0000313" key="8">
    <source>
        <dbReference type="EMBL" id="QXQ13283.1"/>
    </source>
</evidence>
<accession>A0ABX8S618</accession>
<evidence type="ECO:0000313" key="9">
    <source>
        <dbReference type="Proteomes" id="UP000887023"/>
    </source>
</evidence>
<protein>
    <recommendedName>
        <fullName evidence="4 5">N5-carboxyaminoimidazole ribonucleotide synthase</fullName>
        <shortName evidence="4 5">N5-CAIR synthase</shortName>
        <ecNumber evidence="4 5">6.3.4.18</ecNumber>
    </recommendedName>
    <alternativeName>
        <fullName evidence="4 5">5-(carboxyamino)imidazole ribonucleotide synthetase</fullName>
    </alternativeName>
</protein>
<dbReference type="HAMAP" id="MF_01928">
    <property type="entry name" value="PurK"/>
    <property type="match status" value="1"/>
</dbReference>
<comment type="function">
    <text evidence="5">Catalyzes the ATP-dependent conversion of 5-aminoimidazole ribonucleotide (AIR) and HCO(3)- to N5-carboxyaminoimidazole ribonucleotide (N5-CAIR).</text>
</comment>
<dbReference type="InterPro" id="IPR016185">
    <property type="entry name" value="PreATP-grasp_dom_sf"/>
</dbReference>
<organism evidence="8 9">
    <name type="scientific">Skermania pinensis</name>
    <dbReference type="NCBI Taxonomy" id="39122"/>
    <lineage>
        <taxon>Bacteria</taxon>
        <taxon>Bacillati</taxon>
        <taxon>Actinomycetota</taxon>
        <taxon>Actinomycetes</taxon>
        <taxon>Mycobacteriales</taxon>
        <taxon>Gordoniaceae</taxon>
        <taxon>Skermania</taxon>
    </lineage>
</organism>
<feature type="binding site" evidence="4">
    <location>
        <position position="208"/>
    </location>
    <ligand>
        <name>ATP</name>
        <dbReference type="ChEBI" id="CHEBI:30616"/>
    </ligand>
</feature>
<feature type="binding site" evidence="4">
    <location>
        <position position="127"/>
    </location>
    <ligand>
        <name>ATP</name>
        <dbReference type="ChEBI" id="CHEBI:30616"/>
    </ligand>
</feature>
<evidence type="ECO:0000256" key="4">
    <source>
        <dbReference type="HAMAP-Rule" id="MF_01928"/>
    </source>
</evidence>
<keyword evidence="9" id="KW-1185">Reference proteome</keyword>
<feature type="binding site" evidence="4">
    <location>
        <position position="163"/>
    </location>
    <ligand>
        <name>ATP</name>
        <dbReference type="ChEBI" id="CHEBI:30616"/>
    </ligand>
</feature>
<dbReference type="Gene3D" id="3.40.50.20">
    <property type="match status" value="1"/>
</dbReference>
<dbReference type="InterPro" id="IPR054350">
    <property type="entry name" value="PurT/PurK_preATP-grasp"/>
</dbReference>
<dbReference type="Proteomes" id="UP000887023">
    <property type="component" value="Chromosome"/>
</dbReference>
<dbReference type="SUPFAM" id="SSF52440">
    <property type="entry name" value="PreATP-grasp domain"/>
    <property type="match status" value="1"/>
</dbReference>
<feature type="domain" description="ATP-grasp" evidence="7">
    <location>
        <begin position="131"/>
        <end position="321"/>
    </location>
</feature>
<dbReference type="PROSITE" id="PS50975">
    <property type="entry name" value="ATP_GRASP"/>
    <property type="match status" value="1"/>
</dbReference>
<dbReference type="NCBIfam" id="NF004679">
    <property type="entry name" value="PRK06019.1-5"/>
    <property type="match status" value="1"/>
</dbReference>
<feature type="compositionally biased region" description="Low complexity" evidence="6">
    <location>
        <begin position="1"/>
        <end position="16"/>
    </location>
</feature>
<comment type="function">
    <text evidence="4">Catalyzes the ATP-dependent conversion of 5-aminoimidazole ribonucleotide (AIR) and HCO(3)(-) to N5-carboxyaminoimidazole ribonucleotide (N5-CAIR).</text>
</comment>
<dbReference type="PANTHER" id="PTHR11609:SF5">
    <property type="entry name" value="PHOSPHORIBOSYLAMINOIMIDAZOLE CARBOXYLASE"/>
    <property type="match status" value="1"/>
</dbReference>
<dbReference type="NCBIfam" id="TIGR01161">
    <property type="entry name" value="purK"/>
    <property type="match status" value="1"/>
</dbReference>
<comment type="caution">
    <text evidence="4">Lacks conserved residue(s) required for the propagation of feature annotation.</text>
</comment>
<keyword evidence="2 4" id="KW-0658">Purine biosynthesis</keyword>
<gene>
    <name evidence="4 5" type="primary">purK</name>
    <name evidence="8" type="ORF">KV203_15625</name>
</gene>
<dbReference type="InterPro" id="IPR003135">
    <property type="entry name" value="ATP-grasp_carboxylate-amine"/>
</dbReference>
<dbReference type="RefSeq" id="WP_083530215.1">
    <property type="nucleotide sequence ID" value="NZ_CBCRUZ010000008.1"/>
</dbReference>
<evidence type="ECO:0000256" key="3">
    <source>
        <dbReference type="ARBA" id="ARBA00022840"/>
    </source>
</evidence>
<dbReference type="InterPro" id="IPR040686">
    <property type="entry name" value="PurK_C"/>
</dbReference>
<comment type="subunit">
    <text evidence="4 5">Homodimer.</text>
</comment>
<evidence type="ECO:0000256" key="6">
    <source>
        <dbReference type="SAM" id="MobiDB-lite"/>
    </source>
</evidence>
<dbReference type="Gene3D" id="3.30.1490.20">
    <property type="entry name" value="ATP-grasp fold, A domain"/>
    <property type="match status" value="1"/>
</dbReference>
<feature type="region of interest" description="Disordered" evidence="6">
    <location>
        <begin position="1"/>
        <end position="28"/>
    </location>
</feature>
<feature type="binding site" evidence="4">
    <location>
        <begin position="291"/>
        <end position="292"/>
    </location>
    <ligand>
        <name>ATP</name>
        <dbReference type="ChEBI" id="CHEBI:30616"/>
    </ligand>
</feature>
<sequence>MTPVTAASPPSSASATGRPGAHSPVALPTVTMVGGGQLARMTHQAAIALGQRLRVLAQHPDDPAAQVSPDVVLGSHTDLDALRTAAVGAGALTFDHEHVPTEHLEVLVAEGVNVAPPPHALVLAQDKLAMRLRLAELGVPVPRFAAVRTAAEVRAFGAPLVLKMIRGGYDGRGVWSADDLDTALTVAEPLFAAGTTLLAEAKVPFRRELAAVVARSPYGQGAAWPVVESVQRAGQCAVVIAPAPGLTEELATAAEELALRLAAELGVVGVLAVELFEVAPDPDAPGGLLVNELAMRPHNSGHWGMDGAVTGQFEQHLRAVLDYPLGDTTPLAPVTVMANILGAPQAPAMSLDERLHHLFARMPEAKVHLYGKAERPSRKIGHVNVLGDDVADVRERAERAAHWMAHARWLDGWDGGNGHG</sequence>
<dbReference type="Pfam" id="PF22660">
    <property type="entry name" value="RS_preATP-grasp-like"/>
    <property type="match status" value="1"/>
</dbReference>
<keyword evidence="4 5" id="KW-0436">Ligase</keyword>
<dbReference type="InterPro" id="IPR011054">
    <property type="entry name" value="Rudment_hybrid_motif"/>
</dbReference>
<dbReference type="SUPFAM" id="SSF51246">
    <property type="entry name" value="Rudiment single hybrid motif"/>
    <property type="match status" value="1"/>
</dbReference>
<comment type="similarity">
    <text evidence="4 5">Belongs to the PurK/PurT family.</text>
</comment>
<dbReference type="InterPro" id="IPR011761">
    <property type="entry name" value="ATP-grasp"/>
</dbReference>
<dbReference type="EMBL" id="CP079105">
    <property type="protein sequence ID" value="QXQ13283.1"/>
    <property type="molecule type" value="Genomic_DNA"/>
</dbReference>
<evidence type="ECO:0000256" key="1">
    <source>
        <dbReference type="ARBA" id="ARBA00022741"/>
    </source>
</evidence>
<evidence type="ECO:0000256" key="5">
    <source>
        <dbReference type="RuleBase" id="RU361200"/>
    </source>
</evidence>
<name>A0ABX8S618_9ACTN</name>
<comment type="pathway">
    <text evidence="4 5">Purine metabolism; IMP biosynthesis via de novo pathway; 5-amino-1-(5-phospho-D-ribosyl)imidazole-4-carboxylate from 5-amino-1-(5-phospho-D-ribosyl)imidazole (N5-CAIR route): step 1/2.</text>
</comment>
<proteinExistence type="inferred from homology"/>
<keyword evidence="1 4" id="KW-0547">Nucleotide-binding</keyword>
<dbReference type="InterPro" id="IPR013815">
    <property type="entry name" value="ATP_grasp_subdomain_1"/>
</dbReference>